<protein>
    <submittedName>
        <fullName evidence="1">Uncharacterized protein</fullName>
    </submittedName>
</protein>
<organism evidence="1 2">
    <name type="scientific">Coprinellus micaceus</name>
    <name type="common">Glistening ink-cap mushroom</name>
    <name type="synonym">Coprinus micaceus</name>
    <dbReference type="NCBI Taxonomy" id="71717"/>
    <lineage>
        <taxon>Eukaryota</taxon>
        <taxon>Fungi</taxon>
        <taxon>Dikarya</taxon>
        <taxon>Basidiomycota</taxon>
        <taxon>Agaricomycotina</taxon>
        <taxon>Agaricomycetes</taxon>
        <taxon>Agaricomycetidae</taxon>
        <taxon>Agaricales</taxon>
        <taxon>Agaricineae</taxon>
        <taxon>Psathyrellaceae</taxon>
        <taxon>Coprinellus</taxon>
    </lineage>
</organism>
<gene>
    <name evidence="1" type="ORF">FA13DRAFT_874794</name>
</gene>
<dbReference type="Proteomes" id="UP000298030">
    <property type="component" value="Unassembled WGS sequence"/>
</dbReference>
<dbReference type="EMBL" id="QPFP01000039">
    <property type="protein sequence ID" value="TEB27557.1"/>
    <property type="molecule type" value="Genomic_DNA"/>
</dbReference>
<reference evidence="1 2" key="1">
    <citation type="journal article" date="2019" name="Nat. Ecol. Evol.">
        <title>Megaphylogeny resolves global patterns of mushroom evolution.</title>
        <authorList>
            <person name="Varga T."/>
            <person name="Krizsan K."/>
            <person name="Foldi C."/>
            <person name="Dima B."/>
            <person name="Sanchez-Garcia M."/>
            <person name="Sanchez-Ramirez S."/>
            <person name="Szollosi G.J."/>
            <person name="Szarkandi J.G."/>
            <person name="Papp V."/>
            <person name="Albert L."/>
            <person name="Andreopoulos W."/>
            <person name="Angelini C."/>
            <person name="Antonin V."/>
            <person name="Barry K.W."/>
            <person name="Bougher N.L."/>
            <person name="Buchanan P."/>
            <person name="Buyck B."/>
            <person name="Bense V."/>
            <person name="Catcheside P."/>
            <person name="Chovatia M."/>
            <person name="Cooper J."/>
            <person name="Damon W."/>
            <person name="Desjardin D."/>
            <person name="Finy P."/>
            <person name="Geml J."/>
            <person name="Haridas S."/>
            <person name="Hughes K."/>
            <person name="Justo A."/>
            <person name="Karasinski D."/>
            <person name="Kautmanova I."/>
            <person name="Kiss B."/>
            <person name="Kocsube S."/>
            <person name="Kotiranta H."/>
            <person name="LaButti K.M."/>
            <person name="Lechner B.E."/>
            <person name="Liimatainen K."/>
            <person name="Lipzen A."/>
            <person name="Lukacs Z."/>
            <person name="Mihaltcheva S."/>
            <person name="Morgado L.N."/>
            <person name="Niskanen T."/>
            <person name="Noordeloos M.E."/>
            <person name="Ohm R.A."/>
            <person name="Ortiz-Santana B."/>
            <person name="Ovrebo C."/>
            <person name="Racz N."/>
            <person name="Riley R."/>
            <person name="Savchenko A."/>
            <person name="Shiryaev A."/>
            <person name="Soop K."/>
            <person name="Spirin V."/>
            <person name="Szebenyi C."/>
            <person name="Tomsovsky M."/>
            <person name="Tulloss R.E."/>
            <person name="Uehling J."/>
            <person name="Grigoriev I.V."/>
            <person name="Vagvolgyi C."/>
            <person name="Papp T."/>
            <person name="Martin F.M."/>
            <person name="Miettinen O."/>
            <person name="Hibbett D.S."/>
            <person name="Nagy L.G."/>
        </authorList>
    </citation>
    <scope>NUCLEOTIDE SEQUENCE [LARGE SCALE GENOMIC DNA]</scope>
    <source>
        <strain evidence="1 2">FP101781</strain>
    </source>
</reference>
<name>A0A4Y7T091_COPMI</name>
<dbReference type="AlphaFoldDB" id="A0A4Y7T091"/>
<evidence type="ECO:0000313" key="1">
    <source>
        <dbReference type="EMBL" id="TEB27557.1"/>
    </source>
</evidence>
<sequence>MEVNPSKRGTYLPCDSSRGMGLDPRVVVGCWATRKRANTTNSRCHSSQQLNSIVKWAIILGQLEGWVTLDATANFHMFARRNPRDSVVQTRQLTASASSLPKSMPSNVPREKQFRSAMFTRETKHQVTSPIQYPGHRQTSLESAHSHRAFFYSVLHKNVQVRKTIPRCLVVCEHPETVVP</sequence>
<evidence type="ECO:0000313" key="2">
    <source>
        <dbReference type="Proteomes" id="UP000298030"/>
    </source>
</evidence>
<proteinExistence type="predicted"/>
<accession>A0A4Y7T091</accession>
<keyword evidence="2" id="KW-1185">Reference proteome</keyword>
<comment type="caution">
    <text evidence="1">The sequence shown here is derived from an EMBL/GenBank/DDBJ whole genome shotgun (WGS) entry which is preliminary data.</text>
</comment>